<dbReference type="InterPro" id="IPR041920">
    <property type="entry name" value="ROS/MUCR_sf"/>
</dbReference>
<evidence type="ECO:0000313" key="3">
    <source>
        <dbReference type="Proteomes" id="UP000584642"/>
    </source>
</evidence>
<dbReference type="EMBL" id="JABFDB010000047">
    <property type="protein sequence ID" value="NYZ24924.1"/>
    <property type="molecule type" value="Genomic_DNA"/>
</dbReference>
<evidence type="ECO:0008006" key="4">
    <source>
        <dbReference type="Google" id="ProtNLM"/>
    </source>
</evidence>
<dbReference type="Pfam" id="PF05443">
    <property type="entry name" value="ROS_MUCR"/>
    <property type="match status" value="1"/>
</dbReference>
<dbReference type="Proteomes" id="UP000584642">
    <property type="component" value="Unassembled WGS sequence"/>
</dbReference>
<keyword evidence="3" id="KW-1185">Reference proteome</keyword>
<sequence>MFDVLHHDAYDMAVEWGGPDVAARATDDAWERYEALMDGAAWRAIRALRPAPAVPVEDSVTPTYIVCLEDGKQVQDLKRYLGRFRITPEEYRVRWNLPADYPMTVSIEHALRQFRARRSPPASGGPQLKRG</sequence>
<organism evidence="2 3">
    <name type="scientific">Azospirillum oleiclasticum</name>
    <dbReference type="NCBI Taxonomy" id="2735135"/>
    <lineage>
        <taxon>Bacteria</taxon>
        <taxon>Pseudomonadati</taxon>
        <taxon>Pseudomonadota</taxon>
        <taxon>Alphaproteobacteria</taxon>
        <taxon>Rhodospirillales</taxon>
        <taxon>Azospirillaceae</taxon>
        <taxon>Azospirillum</taxon>
    </lineage>
</organism>
<gene>
    <name evidence="2" type="ORF">HND93_34920</name>
</gene>
<comment type="caution">
    <text evidence="2">The sequence shown here is derived from an EMBL/GenBank/DDBJ whole genome shotgun (WGS) entry which is preliminary data.</text>
</comment>
<comment type="similarity">
    <text evidence="1">Belongs to the ros/MucR family.</text>
</comment>
<accession>A0ABX2TLC6</accession>
<protein>
    <recommendedName>
        <fullName evidence="4">MucR family transcriptional regulator</fullName>
    </recommendedName>
</protein>
<proteinExistence type="inferred from homology"/>
<dbReference type="Gene3D" id="1.10.10.1550">
    <property type="entry name" value="ROS/MUCR transcriptional regulator protein"/>
    <property type="match status" value="1"/>
</dbReference>
<reference evidence="2 3" key="1">
    <citation type="submission" date="2020-05" db="EMBL/GenBank/DDBJ databases">
        <title>Azospirillum oleiclasticum sp. nov, a nitrogen-fixing and heavy crude oil-emulsifying bacterium isolated from the crude oil of Yumen Oilfield.</title>
        <authorList>
            <person name="Wu D."/>
            <person name="Cai M."/>
            <person name="Zhang X."/>
        </authorList>
    </citation>
    <scope>NUCLEOTIDE SEQUENCE [LARGE SCALE GENOMIC DNA]</scope>
    <source>
        <strain evidence="2 3">ROY-1-1-2</strain>
    </source>
</reference>
<evidence type="ECO:0000313" key="2">
    <source>
        <dbReference type="EMBL" id="NYZ24924.1"/>
    </source>
</evidence>
<name>A0ABX2TLC6_9PROT</name>
<evidence type="ECO:0000256" key="1">
    <source>
        <dbReference type="ARBA" id="ARBA00007031"/>
    </source>
</evidence>
<dbReference type="InterPro" id="IPR008807">
    <property type="entry name" value="ROS_MUCR"/>
</dbReference>